<feature type="compositionally biased region" description="Basic and acidic residues" evidence="4">
    <location>
        <begin position="252"/>
        <end position="265"/>
    </location>
</feature>
<feature type="region of interest" description="Disordered" evidence="4">
    <location>
        <begin position="1"/>
        <end position="28"/>
    </location>
</feature>
<evidence type="ECO:0000313" key="7">
    <source>
        <dbReference type="Proteomes" id="UP000696485"/>
    </source>
</evidence>
<feature type="compositionally biased region" description="Basic residues" evidence="4">
    <location>
        <begin position="106"/>
        <end position="116"/>
    </location>
</feature>
<dbReference type="AlphaFoldDB" id="A0A9P5SRP7"/>
<feature type="region of interest" description="Disordered" evidence="4">
    <location>
        <begin position="583"/>
        <end position="605"/>
    </location>
</feature>
<dbReference type="GO" id="GO:0003712">
    <property type="term" value="F:transcription coregulator activity"/>
    <property type="evidence" value="ECO:0007669"/>
    <property type="project" value="TreeGrafter"/>
</dbReference>
<organism evidence="6 7">
    <name type="scientific">Podila minutissima</name>
    <dbReference type="NCBI Taxonomy" id="64525"/>
    <lineage>
        <taxon>Eukaryota</taxon>
        <taxon>Fungi</taxon>
        <taxon>Fungi incertae sedis</taxon>
        <taxon>Mucoromycota</taxon>
        <taxon>Mortierellomycotina</taxon>
        <taxon>Mortierellomycetes</taxon>
        <taxon>Mortierellales</taxon>
        <taxon>Mortierellaceae</taxon>
        <taxon>Podila</taxon>
    </lineage>
</organism>
<feature type="compositionally biased region" description="Basic and acidic residues" evidence="4">
    <location>
        <begin position="117"/>
        <end position="140"/>
    </location>
</feature>
<feature type="compositionally biased region" description="Low complexity" evidence="4">
    <location>
        <begin position="588"/>
        <end position="602"/>
    </location>
</feature>
<sequence>MDEAMQDQVPRSNRHDLPRPLNNAAPSPNVLRIVSQLPSRAASLQDNVDTTEFTSPLQISEALRLMDESESLSSCPTTPELSPERGFVIDASPLETEPEPEQVVYKRPRSERIKKRAMIERDSPDHPTEESSTKRTKDGPVDLHALQHSFYAPFGKTYPYLPTPVPEPPKLPQAAQDWLNEVIQQDPQTGRIRYVHAPLLRPFNENHLVVLRAAFDANKDRLDTLKESFFEFTSAMAECSAAQVRAWFSDQAKEHETKRQKEQRKQARLQKQRQQMQKQARKRQRQQKERDIKRLGRPRDHSGPPRDFEQIRLDRRRLRMENRSRKTRRRGAKRVLPPDAPALERTKLVHRVRIPEERQVLQTNRCSGLAISKRGTSLAWTQCKPCVARRWGDICSFFNFRLFEVDPMQDKGDPSKYLANHDFYSDPNPDEVISFDVGGLAQSDANYILAYVGHLGKRLLTEELHAALGKESGGSTKSSKATKNSSFGEYLRRPAPVRRFCYRCRMSIINHGHICTSCGIEFCTHCLTHDNGTIVCHEKAKHRREQFIVCGRYHAATLRIMLQSVEGAMEALPSNLHQLPDRMTAKAAQQGQKSKPGSSQASMPAPIRVSKDISQAEFRQHWVKGQVLVFTDLEFKKDKYWAPRELKKLSEKASVSVYDAVEQTATVEPMAQIFGRGFMGRDPKSIRFIEAWDEKTLMELAPQLYADLIKTLPVPMYTDPAGSFNLSKYLPSDWIHGPKLHIGEGSTDKNIGSIRLCVENSDVLYACVHAAHREGAIAKGDEAVIWHIFQAEDRMKVGKFLREYVGKKTSPPKLCVDPFQDVLPYLKPEVLSLLHTATGVKVTRVALKAGEAIMIPAGCLRQAQFVQNAVVVGVNFVSPERLWATIDWCYEKREYAFASPISKTRRTDISPARDVAFYSSLAMTQI</sequence>
<dbReference type="SMART" id="SM00558">
    <property type="entry name" value="JmjC"/>
    <property type="match status" value="1"/>
</dbReference>
<feature type="compositionally biased region" description="Basic and acidic residues" evidence="4">
    <location>
        <begin position="286"/>
        <end position="324"/>
    </location>
</feature>
<evidence type="ECO:0000256" key="2">
    <source>
        <dbReference type="ARBA" id="ARBA00022723"/>
    </source>
</evidence>
<accession>A0A9P5SRP7</accession>
<comment type="caution">
    <text evidence="6">The sequence shown here is derived from an EMBL/GenBank/DDBJ whole genome shotgun (WGS) entry which is preliminary data.</text>
</comment>
<dbReference type="GO" id="GO:0000785">
    <property type="term" value="C:chromatin"/>
    <property type="evidence" value="ECO:0007669"/>
    <property type="project" value="TreeGrafter"/>
</dbReference>
<dbReference type="Proteomes" id="UP000696485">
    <property type="component" value="Unassembled WGS sequence"/>
</dbReference>
<dbReference type="Gene3D" id="2.60.120.650">
    <property type="entry name" value="Cupin"/>
    <property type="match status" value="1"/>
</dbReference>
<name>A0A9P5SRP7_9FUNG</name>
<feature type="region of interest" description="Disordered" evidence="4">
    <location>
        <begin position="252"/>
        <end position="333"/>
    </location>
</feature>
<feature type="domain" description="JmjC" evidence="5">
    <location>
        <begin position="701"/>
        <end position="893"/>
    </location>
</feature>
<evidence type="ECO:0000256" key="4">
    <source>
        <dbReference type="SAM" id="MobiDB-lite"/>
    </source>
</evidence>
<gene>
    <name evidence="6" type="ORF">BG006_000792</name>
</gene>
<keyword evidence="2" id="KW-0479">Metal-binding</keyword>
<dbReference type="GO" id="GO:0032454">
    <property type="term" value="F:histone H3K9 demethylase activity"/>
    <property type="evidence" value="ECO:0007669"/>
    <property type="project" value="InterPro"/>
</dbReference>
<dbReference type="PANTHER" id="PTHR12549:SF38">
    <property type="entry name" value="JMJC DOMAIN-CONTAINING HISTONE DEMETHYLASE 2, ISOFORM A"/>
    <property type="match status" value="1"/>
</dbReference>
<proteinExistence type="predicted"/>
<dbReference type="GO" id="GO:0031490">
    <property type="term" value="F:chromatin DNA binding"/>
    <property type="evidence" value="ECO:0007669"/>
    <property type="project" value="TreeGrafter"/>
</dbReference>
<evidence type="ECO:0000256" key="1">
    <source>
        <dbReference type="ARBA" id="ARBA00004123"/>
    </source>
</evidence>
<dbReference type="InterPro" id="IPR003347">
    <property type="entry name" value="JmjC_dom"/>
</dbReference>
<reference evidence="6" key="1">
    <citation type="journal article" date="2020" name="Fungal Divers.">
        <title>Resolving the Mortierellaceae phylogeny through synthesis of multi-gene phylogenetics and phylogenomics.</title>
        <authorList>
            <person name="Vandepol N."/>
            <person name="Liber J."/>
            <person name="Desiro A."/>
            <person name="Na H."/>
            <person name="Kennedy M."/>
            <person name="Barry K."/>
            <person name="Grigoriev I.V."/>
            <person name="Miller A.N."/>
            <person name="O'Donnell K."/>
            <person name="Stajich J.E."/>
            <person name="Bonito G."/>
        </authorList>
    </citation>
    <scope>NUCLEOTIDE SEQUENCE</scope>
    <source>
        <strain evidence="6">NVP1</strain>
    </source>
</reference>
<comment type="subcellular location">
    <subcellularLocation>
        <location evidence="1">Nucleus</location>
    </subcellularLocation>
</comment>
<dbReference type="PROSITE" id="PS51184">
    <property type="entry name" value="JMJC"/>
    <property type="match status" value="1"/>
</dbReference>
<dbReference type="SUPFAM" id="SSF51197">
    <property type="entry name" value="Clavaminate synthase-like"/>
    <property type="match status" value="1"/>
</dbReference>
<feature type="region of interest" description="Disordered" evidence="4">
    <location>
        <begin position="90"/>
        <end position="140"/>
    </location>
</feature>
<dbReference type="GO" id="GO:0046872">
    <property type="term" value="F:metal ion binding"/>
    <property type="evidence" value="ECO:0007669"/>
    <property type="project" value="UniProtKB-KW"/>
</dbReference>
<dbReference type="InterPro" id="IPR045109">
    <property type="entry name" value="LSDs-like"/>
</dbReference>
<protein>
    <recommendedName>
        <fullName evidence="5">JmjC domain-containing protein</fullName>
    </recommendedName>
</protein>
<keyword evidence="3" id="KW-0539">Nucleus</keyword>
<evidence type="ECO:0000313" key="6">
    <source>
        <dbReference type="EMBL" id="KAF9335122.1"/>
    </source>
</evidence>
<dbReference type="GO" id="GO:0006357">
    <property type="term" value="P:regulation of transcription by RNA polymerase II"/>
    <property type="evidence" value="ECO:0007669"/>
    <property type="project" value="TreeGrafter"/>
</dbReference>
<dbReference type="PANTHER" id="PTHR12549">
    <property type="entry name" value="JMJC DOMAIN-CONTAINING HISTONE DEMETHYLATION PROTEIN"/>
    <property type="match status" value="1"/>
</dbReference>
<evidence type="ECO:0000259" key="5">
    <source>
        <dbReference type="PROSITE" id="PS51184"/>
    </source>
</evidence>
<dbReference type="EMBL" id="JAAAUY010000114">
    <property type="protein sequence ID" value="KAF9335122.1"/>
    <property type="molecule type" value="Genomic_DNA"/>
</dbReference>
<evidence type="ECO:0000256" key="3">
    <source>
        <dbReference type="ARBA" id="ARBA00023242"/>
    </source>
</evidence>
<keyword evidence="7" id="KW-1185">Reference proteome</keyword>
<dbReference type="GO" id="GO:0000118">
    <property type="term" value="C:histone deacetylase complex"/>
    <property type="evidence" value="ECO:0007669"/>
    <property type="project" value="TreeGrafter"/>
</dbReference>